<dbReference type="PANTHER" id="PTHR31118:SF12">
    <property type="entry name" value="CYCLASE-LIKE PROTEIN 2"/>
    <property type="match status" value="1"/>
</dbReference>
<protein>
    <submittedName>
        <fullName evidence="1">Metal-dependent hydrolase</fullName>
    </submittedName>
</protein>
<keyword evidence="2" id="KW-1185">Reference proteome</keyword>
<proteinExistence type="predicted"/>
<dbReference type="SUPFAM" id="SSF102198">
    <property type="entry name" value="Putative cyclase"/>
    <property type="match status" value="1"/>
</dbReference>
<dbReference type="GO" id="GO:0019441">
    <property type="term" value="P:L-tryptophan catabolic process to kynurenine"/>
    <property type="evidence" value="ECO:0007669"/>
    <property type="project" value="InterPro"/>
</dbReference>
<dbReference type="HOGENOM" id="CLU_030671_3_0_2"/>
<dbReference type="Gene3D" id="3.50.30.50">
    <property type="entry name" value="Putative cyclase"/>
    <property type="match status" value="1"/>
</dbReference>
<evidence type="ECO:0000313" key="2">
    <source>
        <dbReference type="Proteomes" id="UP000000758"/>
    </source>
</evidence>
<sequence>MGPVDLTMTVSDGMPAFPGSPEPRFIPWNAIGADGFAMELLFMSSHTGTHMDAPSHFAKGGRSMEKIPPGRLVSKGVLVDACGPRVITRGRILEHEKRAGRIPRGSAVVLKTGWSDDPGRKSYFGSCPGLAADAARHIASRGVNIVGIDSPSIDAGGRGYPAHHILARADIPIVENLANLGKIRGEFTLAVLPLKLRGATGAPARALAL</sequence>
<dbReference type="InterPro" id="IPR037175">
    <property type="entry name" value="KFase_sf"/>
</dbReference>
<dbReference type="KEGG" id="csy:CENSYa_0285"/>
<dbReference type="PANTHER" id="PTHR31118">
    <property type="entry name" value="CYCLASE-LIKE PROTEIN 2"/>
    <property type="match status" value="1"/>
</dbReference>
<dbReference type="PATRIC" id="fig|414004.10.peg.250"/>
<organism evidence="1 2">
    <name type="scientific">Cenarchaeum symbiosum (strain A)</name>
    <dbReference type="NCBI Taxonomy" id="414004"/>
    <lineage>
        <taxon>Archaea</taxon>
        <taxon>Nitrososphaerota</taxon>
        <taxon>Candidatus Cenarchaeales</taxon>
        <taxon>Candidatus Cenarchaeaceae</taxon>
        <taxon>Candidatus Cenarchaeum</taxon>
    </lineage>
</organism>
<evidence type="ECO:0000313" key="1">
    <source>
        <dbReference type="EMBL" id="ABK76924.1"/>
    </source>
</evidence>
<keyword evidence="1" id="KW-0378">Hydrolase</keyword>
<dbReference type="AlphaFoldDB" id="A0RUA7"/>
<reference evidence="1 2" key="1">
    <citation type="journal article" date="2006" name="Proc. Natl. Acad. Sci. U.S.A.">
        <title>Genomic analysis of the uncultivated marine crenarchaeote Cenarchaeum symbiosum.</title>
        <authorList>
            <person name="Hallam S.J."/>
            <person name="Konstantinidis K.T."/>
            <person name="Putnam N."/>
            <person name="Schleper C."/>
            <person name="Watanabe Y."/>
            <person name="Sugahara J."/>
            <person name="Preston C."/>
            <person name="de la Torre J."/>
            <person name="Richardson P.M."/>
            <person name="DeLong E.F."/>
        </authorList>
    </citation>
    <scope>NUCLEOTIDE SEQUENCE [LARGE SCALE GENOMIC DNA]</scope>
    <source>
        <strain evidence="2">A</strain>
    </source>
</reference>
<dbReference type="Proteomes" id="UP000000758">
    <property type="component" value="Chromosome"/>
</dbReference>
<gene>
    <name evidence="1" type="ordered locus">CENSYa_0285</name>
</gene>
<accession>A0RUA7</accession>
<name>A0RUA7_CENSY</name>
<dbReference type="GO" id="GO:0004061">
    <property type="term" value="F:arylformamidase activity"/>
    <property type="evidence" value="ECO:0007669"/>
    <property type="project" value="InterPro"/>
</dbReference>
<dbReference type="InterPro" id="IPR007325">
    <property type="entry name" value="KFase/CYL"/>
</dbReference>
<dbReference type="EnsemblBacteria" id="ABK76924">
    <property type="protein sequence ID" value="ABK76924"/>
    <property type="gene ID" value="CENSYa_0285"/>
</dbReference>
<dbReference type="EMBL" id="DP000238">
    <property type="protein sequence ID" value="ABK76924.1"/>
    <property type="molecule type" value="Genomic_DNA"/>
</dbReference>
<dbReference type="Pfam" id="PF04199">
    <property type="entry name" value="Cyclase"/>
    <property type="match status" value="1"/>
</dbReference>